<keyword evidence="5" id="KW-0539">Nucleus</keyword>
<keyword evidence="3" id="KW-0507">mRNA processing</keyword>
<gene>
    <name evidence="7" type="ORF">OGAPHI_005529</name>
</gene>
<reference evidence="7" key="2">
    <citation type="submission" date="2021-01" db="EMBL/GenBank/DDBJ databases">
        <authorList>
            <person name="Schikora-Tamarit M.A."/>
        </authorList>
    </citation>
    <scope>NUCLEOTIDE SEQUENCE</scope>
    <source>
        <strain evidence="7">CBS6075</strain>
    </source>
</reference>
<dbReference type="Pfam" id="PF03343">
    <property type="entry name" value="SART-1"/>
    <property type="match status" value="2"/>
</dbReference>
<evidence type="ECO:0000313" key="8">
    <source>
        <dbReference type="Proteomes" id="UP000769157"/>
    </source>
</evidence>
<dbReference type="PANTHER" id="PTHR14152:SF5">
    <property type="entry name" value="U4_U6.U5 TRI-SNRNP-ASSOCIATED PROTEIN 1"/>
    <property type="match status" value="1"/>
</dbReference>
<comment type="subcellular location">
    <subcellularLocation>
        <location evidence="1">Nucleus</location>
    </subcellularLocation>
</comment>
<feature type="compositionally biased region" description="Basic and acidic residues" evidence="6">
    <location>
        <begin position="37"/>
        <end position="66"/>
    </location>
</feature>
<proteinExistence type="inferred from homology"/>
<evidence type="ECO:0000256" key="5">
    <source>
        <dbReference type="ARBA" id="ARBA00023242"/>
    </source>
</evidence>
<comment type="caution">
    <text evidence="7">The sequence shown here is derived from an EMBL/GenBank/DDBJ whole genome shotgun (WGS) entry which is preliminary data.</text>
</comment>
<evidence type="ECO:0000256" key="3">
    <source>
        <dbReference type="ARBA" id="ARBA00022664"/>
    </source>
</evidence>
<evidence type="ECO:0000256" key="1">
    <source>
        <dbReference type="ARBA" id="ARBA00004123"/>
    </source>
</evidence>
<dbReference type="GO" id="GO:0045292">
    <property type="term" value="P:mRNA cis splicing, via spliceosome"/>
    <property type="evidence" value="ECO:0007669"/>
    <property type="project" value="TreeGrafter"/>
</dbReference>
<evidence type="ECO:0000256" key="2">
    <source>
        <dbReference type="ARBA" id="ARBA00006076"/>
    </source>
</evidence>
<protein>
    <submittedName>
        <fullName evidence="7">Uncharacterized protein</fullName>
    </submittedName>
</protein>
<comment type="similarity">
    <text evidence="2">Belongs to the SNU66/SART1 family.</text>
</comment>
<dbReference type="RefSeq" id="XP_046059369.1">
    <property type="nucleotide sequence ID" value="XM_046206723.1"/>
</dbReference>
<dbReference type="InterPro" id="IPR045347">
    <property type="entry name" value="HIND"/>
</dbReference>
<dbReference type="Proteomes" id="UP000769157">
    <property type="component" value="Unassembled WGS sequence"/>
</dbReference>
<sequence length="411" mass="46335">MDISLSVQETNKLRAQLGLSLIPVPGENGGMASGARSETKPDKEYENFLEAEKKSKKEQTSHDLQDRITQTKSDLKRRQLESGETLISQLDKEDVADDDWLASLGAPKKRSTKKKAMVRTQEDTLEGVAVAHDKEEYGQFINENDETVFTLKDKGVLDDGEDELESSELNERLKVKRVLDAKSKKKDVEEEQVDGFRIGEVVPKPKQTKKPPVSLLLDLDDEAPVVSDYVAPVMKKLKKKVQNKRKNSNEDLKEADFKKVKLINEDLEKDDEIEMNNFLAASRRRRQEKKLVVAHEQPTVGDGQTVLDEDAEFLENLKPVAEDAVPEVEADSVPAQPKVDLESISAKLDVLHDKVDDNMGIGSALKLLRETPYEKSNTSQINLVYTDDDGKVLTTKEAYKYLSHKFHGHRK</sequence>
<name>A0A9P8NYY0_9ASCO</name>
<feature type="region of interest" description="Disordered" evidence="6">
    <location>
        <begin position="22"/>
        <end position="76"/>
    </location>
</feature>
<dbReference type="EMBL" id="JAEUBE010000378">
    <property type="protein sequence ID" value="KAH3662280.1"/>
    <property type="molecule type" value="Genomic_DNA"/>
</dbReference>
<dbReference type="OrthoDB" id="5583at2759"/>
<dbReference type="GeneID" id="70237493"/>
<dbReference type="AlphaFoldDB" id="A0A9P8NYY0"/>
<reference evidence="7" key="1">
    <citation type="journal article" date="2021" name="Open Biol.">
        <title>Shared evolutionary footprints suggest mitochondrial oxidative damage underlies multiple complex I losses in fungi.</title>
        <authorList>
            <person name="Schikora-Tamarit M.A."/>
            <person name="Marcet-Houben M."/>
            <person name="Nosek J."/>
            <person name="Gabaldon T."/>
        </authorList>
    </citation>
    <scope>NUCLEOTIDE SEQUENCE</scope>
    <source>
        <strain evidence="7">CBS6075</strain>
    </source>
</reference>
<dbReference type="InterPro" id="IPR005011">
    <property type="entry name" value="SNU66/SART1"/>
</dbReference>
<evidence type="ECO:0000256" key="4">
    <source>
        <dbReference type="ARBA" id="ARBA00023187"/>
    </source>
</evidence>
<dbReference type="Pfam" id="PF19252">
    <property type="entry name" value="HIND"/>
    <property type="match status" value="1"/>
</dbReference>
<dbReference type="PANTHER" id="PTHR14152">
    <property type="entry name" value="SQUAMOUS CELL CARCINOMA ANTIGEN RECOGNISED BY CYTOTOXIC T LYMPHOCYTES"/>
    <property type="match status" value="1"/>
</dbReference>
<dbReference type="GO" id="GO:0000481">
    <property type="term" value="P:maturation of 5S rRNA"/>
    <property type="evidence" value="ECO:0007669"/>
    <property type="project" value="TreeGrafter"/>
</dbReference>
<evidence type="ECO:0000256" key="6">
    <source>
        <dbReference type="SAM" id="MobiDB-lite"/>
    </source>
</evidence>
<evidence type="ECO:0000313" key="7">
    <source>
        <dbReference type="EMBL" id="KAH3662280.1"/>
    </source>
</evidence>
<organism evidence="7 8">
    <name type="scientific">Ogataea philodendri</name>
    <dbReference type="NCBI Taxonomy" id="1378263"/>
    <lineage>
        <taxon>Eukaryota</taxon>
        <taxon>Fungi</taxon>
        <taxon>Dikarya</taxon>
        <taxon>Ascomycota</taxon>
        <taxon>Saccharomycotina</taxon>
        <taxon>Pichiomycetes</taxon>
        <taxon>Pichiales</taxon>
        <taxon>Pichiaceae</taxon>
        <taxon>Ogataea</taxon>
    </lineage>
</organism>
<keyword evidence="8" id="KW-1185">Reference proteome</keyword>
<accession>A0A9P8NYY0</accession>
<keyword evidence="4" id="KW-0508">mRNA splicing</keyword>
<dbReference type="GO" id="GO:0046540">
    <property type="term" value="C:U4/U6 x U5 tri-snRNP complex"/>
    <property type="evidence" value="ECO:0007669"/>
    <property type="project" value="InterPro"/>
</dbReference>